<organism evidence="1 2">
    <name type="scientific">Trichinella zimbabwensis</name>
    <dbReference type="NCBI Taxonomy" id="268475"/>
    <lineage>
        <taxon>Eukaryota</taxon>
        <taxon>Metazoa</taxon>
        <taxon>Ecdysozoa</taxon>
        <taxon>Nematoda</taxon>
        <taxon>Enoplea</taxon>
        <taxon>Dorylaimia</taxon>
        <taxon>Trichinellida</taxon>
        <taxon>Trichinellidae</taxon>
        <taxon>Trichinella</taxon>
    </lineage>
</organism>
<protein>
    <submittedName>
        <fullName evidence="1">Uncharacterized protein</fullName>
    </submittedName>
</protein>
<gene>
    <name evidence="1" type="ORF">T11_4743</name>
</gene>
<evidence type="ECO:0000313" key="1">
    <source>
        <dbReference type="EMBL" id="KRZ17367.1"/>
    </source>
</evidence>
<dbReference type="Proteomes" id="UP000055024">
    <property type="component" value="Unassembled WGS sequence"/>
</dbReference>
<reference evidence="1 2" key="1">
    <citation type="submission" date="2015-01" db="EMBL/GenBank/DDBJ databases">
        <title>Evolution of Trichinella species and genotypes.</title>
        <authorList>
            <person name="Korhonen P.K."/>
            <person name="Edoardo P."/>
            <person name="Giuseppe L.R."/>
            <person name="Gasser R.B."/>
        </authorList>
    </citation>
    <scope>NUCLEOTIDE SEQUENCE [LARGE SCALE GENOMIC DNA]</scope>
    <source>
        <strain evidence="1">ISS1029</strain>
    </source>
</reference>
<sequence length="122" mass="14400">MSRVPNQKETSTTRYEEWFGKRPSVEHQHRKNFVPKARKVMDYGPIFDTHKHRVDEVTDVKFNESLPKRRVLIDGEEEGWIQIDDKCDADFLAMDASDDEACRKRDPDDFLEAKTRKRCTSP</sequence>
<evidence type="ECO:0000313" key="2">
    <source>
        <dbReference type="Proteomes" id="UP000055024"/>
    </source>
</evidence>
<comment type="caution">
    <text evidence="1">The sequence shown here is derived from an EMBL/GenBank/DDBJ whole genome shotgun (WGS) entry which is preliminary data.</text>
</comment>
<proteinExistence type="predicted"/>
<dbReference type="AlphaFoldDB" id="A0A0V1I4G3"/>
<keyword evidence="2" id="KW-1185">Reference proteome</keyword>
<accession>A0A0V1I4G3</accession>
<dbReference type="EMBL" id="JYDP01000007">
    <property type="protein sequence ID" value="KRZ17367.1"/>
    <property type="molecule type" value="Genomic_DNA"/>
</dbReference>
<name>A0A0V1I4G3_9BILA</name>
<dbReference type="OrthoDB" id="7617425at2759"/>